<comment type="caution">
    <text evidence="1">The sequence shown here is derived from an EMBL/GenBank/DDBJ whole genome shotgun (WGS) entry which is preliminary data.</text>
</comment>
<dbReference type="AlphaFoldDB" id="A0A8T0FNE5"/>
<evidence type="ECO:0000313" key="1">
    <source>
        <dbReference type="EMBL" id="KAF8791718.1"/>
    </source>
</evidence>
<reference evidence="1" key="1">
    <citation type="journal article" date="2020" name="bioRxiv">
        <title>Chromosome-level reference genome of the European wasp spider Argiope bruennichi: a resource for studies on range expansion and evolutionary adaptation.</title>
        <authorList>
            <person name="Sheffer M.M."/>
            <person name="Hoppe A."/>
            <person name="Krehenwinkel H."/>
            <person name="Uhl G."/>
            <person name="Kuss A.W."/>
            <person name="Jensen L."/>
            <person name="Jensen C."/>
            <person name="Gillespie R.G."/>
            <person name="Hoff K.J."/>
            <person name="Prost S."/>
        </authorList>
    </citation>
    <scope>NUCLEOTIDE SEQUENCE</scope>
</reference>
<proteinExistence type="predicted"/>
<dbReference type="EMBL" id="JABXBU010000003">
    <property type="protein sequence ID" value="KAF8791718.1"/>
    <property type="molecule type" value="Genomic_DNA"/>
</dbReference>
<organism evidence="1 2">
    <name type="scientific">Argiope bruennichi</name>
    <name type="common">Wasp spider</name>
    <name type="synonym">Aranea bruennichi</name>
    <dbReference type="NCBI Taxonomy" id="94029"/>
    <lineage>
        <taxon>Eukaryota</taxon>
        <taxon>Metazoa</taxon>
        <taxon>Ecdysozoa</taxon>
        <taxon>Arthropoda</taxon>
        <taxon>Chelicerata</taxon>
        <taxon>Arachnida</taxon>
        <taxon>Araneae</taxon>
        <taxon>Araneomorphae</taxon>
        <taxon>Entelegynae</taxon>
        <taxon>Araneoidea</taxon>
        <taxon>Araneidae</taxon>
        <taxon>Argiope</taxon>
    </lineage>
</organism>
<reference evidence="1" key="2">
    <citation type="submission" date="2020-06" db="EMBL/GenBank/DDBJ databases">
        <authorList>
            <person name="Sheffer M."/>
        </authorList>
    </citation>
    <scope>NUCLEOTIDE SEQUENCE</scope>
</reference>
<dbReference type="Proteomes" id="UP000807504">
    <property type="component" value="Unassembled WGS sequence"/>
</dbReference>
<gene>
    <name evidence="1" type="ORF">HNY73_003410</name>
</gene>
<keyword evidence="2" id="KW-1185">Reference proteome</keyword>
<name>A0A8T0FNE5_ARGBR</name>
<accession>A0A8T0FNE5</accession>
<sequence>MIFQKGIQSGRSLDTRGVKKDEAAAYSNHSVNQNPRADLISPMMIVLQESKGELEQSVTKTMFKSENLNIQDTKSGDLQILIFSSLMTRVDVVVAYIYFLQEKS</sequence>
<evidence type="ECO:0000313" key="2">
    <source>
        <dbReference type="Proteomes" id="UP000807504"/>
    </source>
</evidence>
<protein>
    <submittedName>
        <fullName evidence="1">Uncharacterized protein</fullName>
    </submittedName>
</protein>